<dbReference type="Proteomes" id="UP000195062">
    <property type="component" value="Unassembled WGS sequence"/>
</dbReference>
<dbReference type="InterPro" id="IPR015422">
    <property type="entry name" value="PyrdxlP-dep_Trfase_small"/>
</dbReference>
<dbReference type="GO" id="GO:0051536">
    <property type="term" value="F:iron-sulfur cluster binding"/>
    <property type="evidence" value="ECO:0007669"/>
    <property type="project" value="UniProtKB-KW"/>
</dbReference>
<protein>
    <recommendedName>
        <fullName evidence="3">cysteine desulfurase</fullName>
        <ecNumber evidence="3">2.8.1.7</ecNumber>
    </recommendedName>
</protein>
<evidence type="ECO:0000313" key="13">
    <source>
        <dbReference type="Proteomes" id="UP000195062"/>
    </source>
</evidence>
<evidence type="ECO:0000256" key="8">
    <source>
        <dbReference type="ARBA" id="ARBA00050776"/>
    </source>
</evidence>
<reference evidence="12 13" key="1">
    <citation type="submission" date="2016-08" db="EMBL/GenBank/DDBJ databases">
        <title>Genome sequence of Clavibacter michiganensis subsp. michiganensis strain CASJ007.</title>
        <authorList>
            <person name="Thapa S.P."/>
            <person name="Coaker G."/>
        </authorList>
    </citation>
    <scope>NUCLEOTIDE SEQUENCE [LARGE SCALE GENOMIC DNA]</scope>
    <source>
        <strain evidence="12">CASJ007</strain>
    </source>
</reference>
<accession>A0A251XG36</accession>
<evidence type="ECO:0000256" key="9">
    <source>
        <dbReference type="RuleBase" id="RU004504"/>
    </source>
</evidence>
<dbReference type="Pfam" id="PF00266">
    <property type="entry name" value="Aminotran_5"/>
    <property type="match status" value="1"/>
</dbReference>
<feature type="compositionally biased region" description="Basic residues" evidence="10">
    <location>
        <begin position="478"/>
        <end position="495"/>
    </location>
</feature>
<evidence type="ECO:0000256" key="10">
    <source>
        <dbReference type="SAM" id="MobiDB-lite"/>
    </source>
</evidence>
<comment type="caution">
    <text evidence="12">The sequence shown here is derived from an EMBL/GenBank/DDBJ whole genome shotgun (WGS) entry which is preliminary data.</text>
</comment>
<keyword evidence="6" id="KW-0408">Iron</keyword>
<dbReference type="InterPro" id="IPR020578">
    <property type="entry name" value="Aminotrans_V_PyrdxlP_BS"/>
</dbReference>
<dbReference type="InterPro" id="IPR000192">
    <property type="entry name" value="Aminotrans_V_dom"/>
</dbReference>
<keyword evidence="7" id="KW-0411">Iron-sulfur</keyword>
<evidence type="ECO:0000313" key="12">
    <source>
        <dbReference type="EMBL" id="OUE01244.1"/>
    </source>
</evidence>
<keyword evidence="13" id="KW-1185">Reference proteome</keyword>
<feature type="region of interest" description="Disordered" evidence="10">
    <location>
        <begin position="459"/>
        <end position="621"/>
    </location>
</feature>
<evidence type="ECO:0000256" key="7">
    <source>
        <dbReference type="ARBA" id="ARBA00023014"/>
    </source>
</evidence>
<dbReference type="InterPro" id="IPR015424">
    <property type="entry name" value="PyrdxlP-dep_Trfase"/>
</dbReference>
<dbReference type="SUPFAM" id="SSF53383">
    <property type="entry name" value="PLP-dependent transferases"/>
    <property type="match status" value="1"/>
</dbReference>
<gene>
    <name evidence="12" type="primary">iscS</name>
    <name evidence="12" type="ORF">CMMCAS07_13125</name>
</gene>
<organism evidence="12 13">
    <name type="scientific">Clavibacter michiganensis subsp. michiganensis</name>
    <dbReference type="NCBI Taxonomy" id="33013"/>
    <lineage>
        <taxon>Bacteria</taxon>
        <taxon>Bacillati</taxon>
        <taxon>Actinomycetota</taxon>
        <taxon>Actinomycetes</taxon>
        <taxon>Micrococcales</taxon>
        <taxon>Microbacteriaceae</taxon>
        <taxon>Clavibacter</taxon>
    </lineage>
</organism>
<dbReference type="AlphaFoldDB" id="A0A251XG36"/>
<dbReference type="Pfam" id="PF03054">
    <property type="entry name" value="tRNA_Me_trans"/>
    <property type="match status" value="1"/>
</dbReference>
<keyword evidence="5" id="KW-0663">Pyridoxal phosphate</keyword>
<dbReference type="GO" id="GO:0046872">
    <property type="term" value="F:metal ion binding"/>
    <property type="evidence" value="ECO:0007669"/>
    <property type="project" value="UniProtKB-KW"/>
</dbReference>
<dbReference type="SUPFAM" id="SSF52402">
    <property type="entry name" value="Adenine nucleotide alpha hydrolases-like"/>
    <property type="match status" value="1"/>
</dbReference>
<dbReference type="EMBL" id="MDHH01000003">
    <property type="protein sequence ID" value="OUE01244.1"/>
    <property type="molecule type" value="Genomic_DNA"/>
</dbReference>
<dbReference type="Gene3D" id="3.40.50.620">
    <property type="entry name" value="HUPs"/>
    <property type="match status" value="1"/>
</dbReference>
<comment type="cofactor">
    <cofactor evidence="1 9">
        <name>pyridoxal 5'-phosphate</name>
        <dbReference type="ChEBI" id="CHEBI:597326"/>
    </cofactor>
</comment>
<feature type="compositionally biased region" description="Basic residues" evidence="10">
    <location>
        <begin position="532"/>
        <end position="542"/>
    </location>
</feature>
<evidence type="ECO:0000259" key="11">
    <source>
        <dbReference type="Pfam" id="PF00266"/>
    </source>
</evidence>
<keyword evidence="4" id="KW-0479">Metal-binding</keyword>
<evidence type="ECO:0000256" key="2">
    <source>
        <dbReference type="ARBA" id="ARBA00006490"/>
    </source>
</evidence>
<evidence type="ECO:0000256" key="1">
    <source>
        <dbReference type="ARBA" id="ARBA00001933"/>
    </source>
</evidence>
<evidence type="ECO:0000256" key="5">
    <source>
        <dbReference type="ARBA" id="ARBA00022898"/>
    </source>
</evidence>
<dbReference type="PANTHER" id="PTHR11601:SF34">
    <property type="entry name" value="CYSTEINE DESULFURASE"/>
    <property type="match status" value="1"/>
</dbReference>
<evidence type="ECO:0000256" key="6">
    <source>
        <dbReference type="ARBA" id="ARBA00023004"/>
    </source>
</evidence>
<name>A0A251XG36_CLAMM</name>
<dbReference type="EC" id="2.8.1.7" evidence="3"/>
<dbReference type="Gene3D" id="3.40.640.10">
    <property type="entry name" value="Type I PLP-dependent aspartate aminotransferase-like (Major domain)"/>
    <property type="match status" value="1"/>
</dbReference>
<feature type="compositionally biased region" description="Low complexity" evidence="10">
    <location>
        <begin position="461"/>
        <end position="472"/>
    </location>
</feature>
<proteinExistence type="inferred from homology"/>
<dbReference type="PROSITE" id="PS00595">
    <property type="entry name" value="AA_TRANSFER_CLASS_5"/>
    <property type="match status" value="1"/>
</dbReference>
<feature type="domain" description="Aminotransferase class V" evidence="11">
    <location>
        <begin position="5"/>
        <end position="279"/>
    </location>
</feature>
<sequence>MPDGEHHATVDTVEWLERRGAVVERLPIDELGRIRVDRVAAALAADPGSVSLLTFLAASNEVGTIQPVEELAASPGRTVPVHVDAVAALGHMPVPFRRWRDAGVHAVSVSAHKVGGPVGSGALVLARQAAVDPQIHGGGQQRQVRSGTQDAASAVAFAAAVTLAVAELDAEAVRVARLRDRLVESVLRDVPGAVLRGDPDPAGRLPGNAHLTFAGCQGDSLLLLLDMAGVSVSTGSACQAGVPEVSHVLLGMGVPDGEARGALRFTLGRTTTDADVDALLAALPDAVARASRAGLAVARRVGSRSEDPRSDEWRSRLRRGRRPAVEAGHDVTGVHLALSRMPGTLRTGSRGCCTIEDSMDARRAADLLGIPFYVWDFSERFAADVVDDFVAEYQAGRTPNPCMRCNERIKFAAVLEKALDLGFDAVCTGHYADVIEGPDGQPELHRAAAWAKDQSYVLGCSRPSRSRTPTSRSDPRPPRPRCARRPRPVGSRWRRSPTATTSASSPTATRAAGSPTASARSRERSSTARGTRSARTRARRPSRSGSARASRSARRLPTGARASSWRSGPRTTRSWSVRRRRSPSARSPDPPTPGRAPLRRGRTSRSTATCRSARTRTPCPRGRRCRWSMAACSS</sequence>
<comment type="catalytic activity">
    <reaction evidence="8">
        <text>(sulfur carrier)-H + L-cysteine = (sulfur carrier)-SH + L-alanine</text>
        <dbReference type="Rhea" id="RHEA:43892"/>
        <dbReference type="Rhea" id="RHEA-COMP:14737"/>
        <dbReference type="Rhea" id="RHEA-COMP:14739"/>
        <dbReference type="ChEBI" id="CHEBI:29917"/>
        <dbReference type="ChEBI" id="CHEBI:35235"/>
        <dbReference type="ChEBI" id="CHEBI:57972"/>
        <dbReference type="ChEBI" id="CHEBI:64428"/>
        <dbReference type="EC" id="2.8.1.7"/>
    </reaction>
</comment>
<evidence type="ECO:0000256" key="3">
    <source>
        <dbReference type="ARBA" id="ARBA00012239"/>
    </source>
</evidence>
<dbReference type="PANTHER" id="PTHR11601">
    <property type="entry name" value="CYSTEINE DESULFURYLASE FAMILY MEMBER"/>
    <property type="match status" value="1"/>
</dbReference>
<dbReference type="GO" id="GO:0031071">
    <property type="term" value="F:cysteine desulfurase activity"/>
    <property type="evidence" value="ECO:0007669"/>
    <property type="project" value="UniProtKB-EC"/>
</dbReference>
<feature type="compositionally biased region" description="Low complexity" evidence="10">
    <location>
        <begin position="604"/>
        <end position="620"/>
    </location>
</feature>
<evidence type="ECO:0000256" key="4">
    <source>
        <dbReference type="ARBA" id="ARBA00022723"/>
    </source>
</evidence>
<dbReference type="InterPro" id="IPR014729">
    <property type="entry name" value="Rossmann-like_a/b/a_fold"/>
</dbReference>
<feature type="compositionally biased region" description="Low complexity" evidence="10">
    <location>
        <begin position="496"/>
        <end position="519"/>
    </location>
</feature>
<comment type="similarity">
    <text evidence="2">Belongs to the class-V pyridoxal-phosphate-dependent aminotransferase family. NifS/IscS subfamily.</text>
</comment>
<dbReference type="InterPro" id="IPR015421">
    <property type="entry name" value="PyrdxlP-dep_Trfase_major"/>
</dbReference>
<dbReference type="Gene3D" id="3.90.1150.10">
    <property type="entry name" value="Aspartate Aminotransferase, domain 1"/>
    <property type="match status" value="1"/>
</dbReference>